<accession>A0A0P7BA99</accession>
<evidence type="ECO:0000313" key="2">
    <source>
        <dbReference type="Proteomes" id="UP000050454"/>
    </source>
</evidence>
<dbReference type="Proteomes" id="UP000050454">
    <property type="component" value="Unassembled WGS sequence"/>
</dbReference>
<gene>
    <name evidence="1" type="ORF">AFM12_15900</name>
</gene>
<dbReference type="STRING" id="1605367.AFM12_15900"/>
<reference evidence="1 2" key="1">
    <citation type="submission" date="2015-07" db="EMBL/GenBank/DDBJ databases">
        <title>The draft genome sequence of Leadbetterella sp. JN14-9.</title>
        <authorList>
            <person name="Liu Y."/>
            <person name="Du J."/>
            <person name="Shao Z."/>
        </authorList>
    </citation>
    <scope>NUCLEOTIDE SEQUENCE [LARGE SCALE GENOMIC DNA]</scope>
    <source>
        <strain evidence="1 2">JN14-9</strain>
    </source>
</reference>
<keyword evidence="2" id="KW-1185">Reference proteome</keyword>
<protein>
    <submittedName>
        <fullName evidence="1">Uncharacterized protein</fullName>
    </submittedName>
</protein>
<proteinExistence type="predicted"/>
<organism evidence="1 2">
    <name type="scientific">Jiulongibacter sediminis</name>
    <dbReference type="NCBI Taxonomy" id="1605367"/>
    <lineage>
        <taxon>Bacteria</taxon>
        <taxon>Pseudomonadati</taxon>
        <taxon>Bacteroidota</taxon>
        <taxon>Cytophagia</taxon>
        <taxon>Cytophagales</taxon>
        <taxon>Leadbetterellaceae</taxon>
        <taxon>Jiulongibacter</taxon>
    </lineage>
</organism>
<comment type="caution">
    <text evidence="1">The sequence shown here is derived from an EMBL/GenBank/DDBJ whole genome shotgun (WGS) entry which is preliminary data.</text>
</comment>
<name>A0A0P7BA99_9BACT</name>
<evidence type="ECO:0000313" key="1">
    <source>
        <dbReference type="EMBL" id="KPM47278.1"/>
    </source>
</evidence>
<sequence length="71" mass="8195">MFDTIIASDFKSGIPKTFDGSKVSEFKKGGLSRVKIFNTVLEVDSKFLVNNSTYFSNRKKICRNPRRFLIR</sequence>
<dbReference type="AlphaFoldDB" id="A0A0P7BA99"/>
<dbReference type="EMBL" id="LGTQ01000012">
    <property type="protein sequence ID" value="KPM47278.1"/>
    <property type="molecule type" value="Genomic_DNA"/>
</dbReference>